<dbReference type="PRINTS" id="PR00722">
    <property type="entry name" value="CHYMOTRYPSIN"/>
</dbReference>
<dbReference type="CDD" id="cd00190">
    <property type="entry name" value="Tryp_SPc"/>
    <property type="match status" value="1"/>
</dbReference>
<protein>
    <recommendedName>
        <fullName evidence="16">CLIP domain-containing serine protease</fullName>
        <ecNumber evidence="15">3.4.21.-</ecNumber>
    </recommendedName>
</protein>
<comment type="domain">
    <text evidence="16">The clip domain consists of 35-55 residues which are 'knitted' together usually by 3 conserved disulfide bonds forming a clip-like compact structure.</text>
</comment>
<dbReference type="InterPro" id="IPR009003">
    <property type="entry name" value="Peptidase_S1_PA"/>
</dbReference>
<dbReference type="SUPFAM" id="SSF50494">
    <property type="entry name" value="Trypsin-like serine proteases"/>
    <property type="match status" value="1"/>
</dbReference>
<dbReference type="InterPro" id="IPR043504">
    <property type="entry name" value="Peptidase_S1_PA_chymotrypsin"/>
</dbReference>
<keyword evidence="12" id="KW-1015">Disulfide bond</keyword>
<keyword evidence="5" id="KW-0479">Metal-binding</keyword>
<dbReference type="GO" id="GO:0006508">
    <property type="term" value="P:proteolysis"/>
    <property type="evidence" value="ECO:0007669"/>
    <property type="project" value="UniProtKB-KW"/>
</dbReference>
<dbReference type="InterPro" id="IPR001254">
    <property type="entry name" value="Trypsin_dom"/>
</dbReference>
<dbReference type="InterPro" id="IPR001314">
    <property type="entry name" value="Peptidase_S1A"/>
</dbReference>
<dbReference type="FunFam" id="2.40.10.10:FF:000078">
    <property type="entry name" value="Serine protease H137"/>
    <property type="match status" value="1"/>
</dbReference>
<keyword evidence="13" id="KW-0325">Glycoprotein</keyword>
<keyword evidence="18" id="KW-1185">Reference proteome</keyword>
<dbReference type="AlphaFoldDB" id="A0A6I8TR02"/>
<evidence type="ECO:0000256" key="4">
    <source>
        <dbReference type="ARBA" id="ARBA00022670"/>
    </source>
</evidence>
<dbReference type="Gene3D" id="2.40.10.10">
    <property type="entry name" value="Trypsin-like serine proteases"/>
    <property type="match status" value="2"/>
</dbReference>
<accession>A0A6I8TR02</accession>
<reference evidence="17" key="2">
    <citation type="submission" date="2020-05" db="UniProtKB">
        <authorList>
            <consortium name="EnsemblMetazoa"/>
        </authorList>
    </citation>
    <scope>IDENTIFICATION</scope>
    <source>
        <strain evidence="17">LVP_AGWG</strain>
    </source>
</reference>
<dbReference type="PROSITE" id="PS50240">
    <property type="entry name" value="TRYPSIN_DOM"/>
    <property type="match status" value="1"/>
</dbReference>
<evidence type="ECO:0000256" key="2">
    <source>
        <dbReference type="ARBA" id="ARBA00022525"/>
    </source>
</evidence>
<keyword evidence="9" id="KW-0106">Calcium</keyword>
<evidence type="ECO:0000313" key="18">
    <source>
        <dbReference type="Proteomes" id="UP000008820"/>
    </source>
</evidence>
<gene>
    <name evidence="17" type="primary">23687423</name>
</gene>
<comment type="subcellular location">
    <subcellularLocation>
        <location evidence="1 16">Secreted</location>
    </subcellularLocation>
</comment>
<evidence type="ECO:0000256" key="15">
    <source>
        <dbReference type="RuleBase" id="RU363034"/>
    </source>
</evidence>
<dbReference type="GO" id="GO:0045087">
    <property type="term" value="P:innate immune response"/>
    <property type="evidence" value="ECO:0007669"/>
    <property type="project" value="UniProtKB-KW"/>
</dbReference>
<reference evidence="17 18" key="1">
    <citation type="submission" date="2017-06" db="EMBL/GenBank/DDBJ databases">
        <title>Aedes aegypti genome working group (AGWG) sequencing and assembly.</title>
        <authorList>
            <consortium name="Aedes aegypti Genome Working Group (AGWG)"/>
            <person name="Matthews B.J."/>
        </authorList>
    </citation>
    <scope>NUCLEOTIDE SEQUENCE [LARGE SCALE GENOMIC DNA]</scope>
    <source>
        <strain evidence="17 18">LVP_AGWG</strain>
    </source>
</reference>
<evidence type="ECO:0000256" key="13">
    <source>
        <dbReference type="ARBA" id="ARBA00023180"/>
    </source>
</evidence>
<dbReference type="GO" id="GO:0005576">
    <property type="term" value="C:extracellular region"/>
    <property type="evidence" value="ECO:0007669"/>
    <property type="project" value="UniProtKB-SubCell"/>
</dbReference>
<organism evidence="17 18">
    <name type="scientific">Aedes aegypti</name>
    <name type="common">Yellowfever mosquito</name>
    <name type="synonym">Culex aegypti</name>
    <dbReference type="NCBI Taxonomy" id="7159"/>
    <lineage>
        <taxon>Eukaryota</taxon>
        <taxon>Metazoa</taxon>
        <taxon>Ecdysozoa</taxon>
        <taxon>Arthropoda</taxon>
        <taxon>Hexapoda</taxon>
        <taxon>Insecta</taxon>
        <taxon>Pterygota</taxon>
        <taxon>Neoptera</taxon>
        <taxon>Endopterygota</taxon>
        <taxon>Diptera</taxon>
        <taxon>Nematocera</taxon>
        <taxon>Culicoidea</taxon>
        <taxon>Culicidae</taxon>
        <taxon>Culicinae</taxon>
        <taxon>Aedini</taxon>
        <taxon>Aedes</taxon>
        <taxon>Stegomyia</taxon>
    </lineage>
</organism>
<dbReference type="Pfam" id="PF00089">
    <property type="entry name" value="Trypsin"/>
    <property type="match status" value="1"/>
</dbReference>
<feature type="chain" id="PRO_5036530121" description="CLIP domain-containing serine protease" evidence="16">
    <location>
        <begin position="18"/>
        <end position="359"/>
    </location>
</feature>
<dbReference type="Gene3D" id="3.30.1640.30">
    <property type="match status" value="1"/>
</dbReference>
<dbReference type="PANTHER" id="PTHR24256">
    <property type="entry name" value="TRYPTASE-RELATED"/>
    <property type="match status" value="1"/>
</dbReference>
<dbReference type="InterPro" id="IPR051487">
    <property type="entry name" value="Ser/Thr_Proteases_Immune/Dev"/>
</dbReference>
<dbReference type="InterPro" id="IPR022700">
    <property type="entry name" value="CLIP"/>
</dbReference>
<evidence type="ECO:0000313" key="17">
    <source>
        <dbReference type="EnsemblMetazoa" id="AAEL017003-PC"/>
    </source>
</evidence>
<evidence type="ECO:0000256" key="5">
    <source>
        <dbReference type="ARBA" id="ARBA00022723"/>
    </source>
</evidence>
<evidence type="ECO:0000256" key="11">
    <source>
        <dbReference type="ARBA" id="ARBA00023145"/>
    </source>
</evidence>
<dbReference type="GO" id="GO:0004252">
    <property type="term" value="F:serine-type endopeptidase activity"/>
    <property type="evidence" value="ECO:0007669"/>
    <property type="project" value="UniProtKB-UniRule"/>
</dbReference>
<keyword evidence="10" id="KW-0391">Immunity</keyword>
<keyword evidence="7 15" id="KW-0378">Hydrolase</keyword>
<evidence type="ECO:0000256" key="1">
    <source>
        <dbReference type="ARBA" id="ARBA00004613"/>
    </source>
</evidence>
<feature type="signal peptide" evidence="16">
    <location>
        <begin position="1"/>
        <end position="17"/>
    </location>
</feature>
<keyword evidence="4 15" id="KW-0645">Protease</keyword>
<evidence type="ECO:0000256" key="8">
    <source>
        <dbReference type="ARBA" id="ARBA00022825"/>
    </source>
</evidence>
<evidence type="ECO:0000256" key="6">
    <source>
        <dbReference type="ARBA" id="ARBA00022729"/>
    </source>
</evidence>
<dbReference type="Pfam" id="PF12032">
    <property type="entry name" value="CLIP"/>
    <property type="match status" value="1"/>
</dbReference>
<dbReference type="GO" id="GO:0046872">
    <property type="term" value="F:metal ion binding"/>
    <property type="evidence" value="ECO:0007669"/>
    <property type="project" value="UniProtKB-KW"/>
</dbReference>
<dbReference type="OrthoDB" id="547031at2759"/>
<evidence type="ECO:0000256" key="10">
    <source>
        <dbReference type="ARBA" id="ARBA00022859"/>
    </source>
</evidence>
<keyword evidence="8 15" id="KW-0720">Serine protease</keyword>
<dbReference type="InterPro" id="IPR018114">
    <property type="entry name" value="TRYPSIN_HIS"/>
</dbReference>
<dbReference type="Proteomes" id="UP000008820">
    <property type="component" value="Chromosome 1"/>
</dbReference>
<dbReference type="SMART" id="SM00680">
    <property type="entry name" value="CLIP"/>
    <property type="match status" value="1"/>
</dbReference>
<name>A0A6I8TR02_AEDAE</name>
<dbReference type="EnsemblMetazoa" id="AAEL017003-RC">
    <property type="protein sequence ID" value="AAEL017003-PC"/>
    <property type="gene ID" value="AAEL017003"/>
</dbReference>
<dbReference type="InParanoid" id="A0A6I8TR02"/>
<sequence length="359" mass="40153">MASRLLIIVSLALYASSAEINAQNPSCTTPNGIPGQCISAYLCREIMMFIVEKPIPVHRQQYLKQSACKRPDVKFPVCCQLKEIISAESLLPTECGVATSDRIAYGLAAAIFEFPWMALLRYREFNGDIVDGCGGSLINERYVLTAAHCLKVKTKTLDHVRLGELNKNTIIDCEVNDDECAGPVQDIKVERSIIHPQYNMPKFSNDIGLIRLHQSVVFQEHIKPICLPVTHKLQKTLYPRYILTGWGKTEKDELSDILQKAVLPRIDNEQCMQVLKQNQLRIALTDKQMCAGGEKRVDSCRGDSGGPLAWVDKLNDAPRFIQFGIVSLGSNTCGEKSVPSIYTRVGQYMDWILNNLHPS</sequence>
<dbReference type="GO" id="GO:0051604">
    <property type="term" value="P:protein maturation"/>
    <property type="evidence" value="ECO:0007669"/>
    <property type="project" value="UniProtKB-ARBA"/>
</dbReference>
<evidence type="ECO:0000256" key="7">
    <source>
        <dbReference type="ARBA" id="ARBA00022801"/>
    </source>
</evidence>
<evidence type="ECO:0000256" key="16">
    <source>
        <dbReference type="RuleBase" id="RU366078"/>
    </source>
</evidence>
<comment type="similarity">
    <text evidence="14 16">Belongs to the peptidase S1 family. CLIP subfamily.</text>
</comment>
<dbReference type="SMART" id="SM00020">
    <property type="entry name" value="Tryp_SPc"/>
    <property type="match status" value="1"/>
</dbReference>
<proteinExistence type="inferred from homology"/>
<keyword evidence="3" id="KW-0399">Innate immunity</keyword>
<dbReference type="PROSITE" id="PS00135">
    <property type="entry name" value="TRYPSIN_SER"/>
    <property type="match status" value="1"/>
</dbReference>
<evidence type="ECO:0000256" key="3">
    <source>
        <dbReference type="ARBA" id="ARBA00022588"/>
    </source>
</evidence>
<keyword evidence="11" id="KW-0865">Zymogen</keyword>
<keyword evidence="6 16" id="KW-0732">Signal</keyword>
<dbReference type="FunFam" id="2.40.10.10:FF:000028">
    <property type="entry name" value="Serine protease easter"/>
    <property type="match status" value="1"/>
</dbReference>
<dbReference type="InterPro" id="IPR038565">
    <property type="entry name" value="CLIP_sf"/>
</dbReference>
<dbReference type="EC" id="3.4.21.-" evidence="15"/>
<dbReference type="FunCoup" id="A0A6I8TR02">
    <property type="interactions" value="66"/>
</dbReference>
<evidence type="ECO:0000256" key="9">
    <source>
        <dbReference type="ARBA" id="ARBA00022837"/>
    </source>
</evidence>
<evidence type="ECO:0000256" key="12">
    <source>
        <dbReference type="ARBA" id="ARBA00023157"/>
    </source>
</evidence>
<dbReference type="InterPro" id="IPR033116">
    <property type="entry name" value="TRYPSIN_SER"/>
</dbReference>
<dbReference type="PROSITE" id="PS00134">
    <property type="entry name" value="TRYPSIN_HIS"/>
    <property type="match status" value="1"/>
</dbReference>
<keyword evidence="2 16" id="KW-0964">Secreted</keyword>
<evidence type="ECO:0000256" key="14">
    <source>
        <dbReference type="ARBA" id="ARBA00024195"/>
    </source>
</evidence>